<sequence>MPIAAVTLSVDSTSFVDTIIGLCKSQPRPSSATQQQKYNACCHASDLNIKPISLIPDFDWHEYCHHNFRFNHIPFYLDSKFNRESFWNVDKLSFYSHHNFDVNYSFSILEPNPDRESLWIVNKRSFDFRRHNFRPNDELWTAWLNNDYSAVDIWNPATLIGTEFKPNVPKPDLFYRISVKLCCYYTEHRNNDSRLQHIKFSVNKRSSVKLTDNGSSYRVDINTTGKL</sequence>
<proteinExistence type="predicted"/>
<dbReference type="EMBL" id="CATQJA010001331">
    <property type="protein sequence ID" value="CAJ0566772.1"/>
    <property type="molecule type" value="Genomic_DNA"/>
</dbReference>
<evidence type="ECO:0000313" key="2">
    <source>
        <dbReference type="Proteomes" id="UP001177023"/>
    </source>
</evidence>
<reference evidence="1" key="1">
    <citation type="submission" date="2023-06" db="EMBL/GenBank/DDBJ databases">
        <authorList>
            <person name="Delattre M."/>
        </authorList>
    </citation>
    <scope>NUCLEOTIDE SEQUENCE</scope>
    <source>
        <strain evidence="1">AF72</strain>
    </source>
</reference>
<evidence type="ECO:0000313" key="1">
    <source>
        <dbReference type="EMBL" id="CAJ0566772.1"/>
    </source>
</evidence>
<comment type="caution">
    <text evidence="1">The sequence shown here is derived from an EMBL/GenBank/DDBJ whole genome shotgun (WGS) entry which is preliminary data.</text>
</comment>
<organism evidence="1 2">
    <name type="scientific">Mesorhabditis spiculigera</name>
    <dbReference type="NCBI Taxonomy" id="96644"/>
    <lineage>
        <taxon>Eukaryota</taxon>
        <taxon>Metazoa</taxon>
        <taxon>Ecdysozoa</taxon>
        <taxon>Nematoda</taxon>
        <taxon>Chromadorea</taxon>
        <taxon>Rhabditida</taxon>
        <taxon>Rhabditina</taxon>
        <taxon>Rhabditomorpha</taxon>
        <taxon>Rhabditoidea</taxon>
        <taxon>Rhabditidae</taxon>
        <taxon>Mesorhabditinae</taxon>
        <taxon>Mesorhabditis</taxon>
    </lineage>
</organism>
<accession>A0AA36CDG6</accession>
<keyword evidence="2" id="KW-1185">Reference proteome</keyword>
<dbReference type="Proteomes" id="UP001177023">
    <property type="component" value="Unassembled WGS sequence"/>
</dbReference>
<dbReference type="AlphaFoldDB" id="A0AA36CDG6"/>
<protein>
    <submittedName>
        <fullName evidence="1">Uncharacterized protein</fullName>
    </submittedName>
</protein>
<gene>
    <name evidence="1" type="ORF">MSPICULIGERA_LOCUS5361</name>
</gene>
<feature type="non-terminal residue" evidence="1">
    <location>
        <position position="1"/>
    </location>
</feature>
<name>A0AA36CDG6_9BILA</name>